<evidence type="ECO:0000313" key="2">
    <source>
        <dbReference type="EMBL" id="RXH56526.1"/>
    </source>
</evidence>
<gene>
    <name evidence="2" type="ORF">GRAN_3383</name>
</gene>
<evidence type="ECO:0000256" key="1">
    <source>
        <dbReference type="SAM" id="MobiDB-lite"/>
    </source>
</evidence>
<comment type="caution">
    <text evidence="2">The sequence shown here is derived from an EMBL/GenBank/DDBJ whole genome shotgun (WGS) entry which is preliminary data.</text>
</comment>
<proteinExistence type="predicted"/>
<organism evidence="2 3">
    <name type="scientific">Granulicella sibirica</name>
    <dbReference type="NCBI Taxonomy" id="2479048"/>
    <lineage>
        <taxon>Bacteria</taxon>
        <taxon>Pseudomonadati</taxon>
        <taxon>Acidobacteriota</taxon>
        <taxon>Terriglobia</taxon>
        <taxon>Terriglobales</taxon>
        <taxon>Acidobacteriaceae</taxon>
        <taxon>Granulicella</taxon>
    </lineage>
</organism>
<name>A0A4Q0T4M7_9BACT</name>
<reference evidence="3" key="2">
    <citation type="submission" date="2019-02" db="EMBL/GenBank/DDBJ databases">
        <title>Granulicella sibirica sp. nov., a psychrotolerant acidobacterium isolated from an organic soil layer in forested tundra, West Siberia.</title>
        <authorList>
            <person name="Oshkin I.Y."/>
            <person name="Kulichevskaya I.S."/>
            <person name="Rijpstra W.I.C."/>
            <person name="Sinninghe Damste J.S."/>
            <person name="Rakitin A.L."/>
            <person name="Ravin N.V."/>
            <person name="Dedysh S.N."/>
        </authorList>
    </citation>
    <scope>NUCLEOTIDE SEQUENCE [LARGE SCALE GENOMIC DNA]</scope>
    <source>
        <strain evidence="3">AF10</strain>
    </source>
</reference>
<feature type="region of interest" description="Disordered" evidence="1">
    <location>
        <begin position="1"/>
        <end position="20"/>
    </location>
</feature>
<protein>
    <submittedName>
        <fullName evidence="2">Uncharacterized protein</fullName>
    </submittedName>
</protein>
<dbReference type="AlphaFoldDB" id="A0A4Q0T4M7"/>
<dbReference type="EMBL" id="RDSM01000002">
    <property type="protein sequence ID" value="RXH56526.1"/>
    <property type="molecule type" value="Genomic_DNA"/>
</dbReference>
<keyword evidence="3" id="KW-1185">Reference proteome</keyword>
<reference evidence="2 3" key="1">
    <citation type="submission" date="2018-11" db="EMBL/GenBank/DDBJ databases">
        <authorList>
            <person name="Mardanov A.V."/>
            <person name="Ravin N.V."/>
            <person name="Dedysh S.N."/>
        </authorList>
    </citation>
    <scope>NUCLEOTIDE SEQUENCE [LARGE SCALE GENOMIC DNA]</scope>
    <source>
        <strain evidence="2 3">AF10</strain>
    </source>
</reference>
<evidence type="ECO:0000313" key="3">
    <source>
        <dbReference type="Proteomes" id="UP000289437"/>
    </source>
</evidence>
<accession>A0A4Q0T4M7</accession>
<dbReference type="Proteomes" id="UP000289437">
    <property type="component" value="Unassembled WGS sequence"/>
</dbReference>
<sequence>MPTLRSKAEAKERSTKIAASDTERTIHISIGRIDVIAETSQTSSRPATKKAQDGISLEDYLRQKKAGGMG</sequence>